<evidence type="ECO:0000256" key="2">
    <source>
        <dbReference type="ARBA" id="ARBA00002713"/>
    </source>
</evidence>
<keyword evidence="7 9" id="KW-0464">Manganese</keyword>
<dbReference type="OrthoDB" id="9780250at2"/>
<dbReference type="Pfam" id="PF03786">
    <property type="entry name" value="UxuA"/>
    <property type="match status" value="1"/>
</dbReference>
<proteinExistence type="inferred from homology"/>
<accession>A0A368Y4X3</accession>
<dbReference type="EC" id="4.2.1.8" evidence="5 9"/>
<evidence type="ECO:0000256" key="8">
    <source>
        <dbReference type="ARBA" id="ARBA00023239"/>
    </source>
</evidence>
<dbReference type="Gene3D" id="3.20.20.150">
    <property type="entry name" value="Divalent-metal-dependent TIM barrel enzymes"/>
    <property type="match status" value="1"/>
</dbReference>
<dbReference type="SUPFAM" id="SSF51658">
    <property type="entry name" value="Xylose isomerase-like"/>
    <property type="match status" value="1"/>
</dbReference>
<comment type="cofactor">
    <cofactor evidence="9">
        <name>Fe(2+)</name>
        <dbReference type="ChEBI" id="CHEBI:29033"/>
    </cofactor>
    <cofactor evidence="9">
        <name>Mn(2+)</name>
        <dbReference type="ChEBI" id="CHEBI:29035"/>
    </cofactor>
</comment>
<comment type="pathway">
    <text evidence="3 9">Carbohydrate metabolism; pentose and glucuronate interconversion.</text>
</comment>
<dbReference type="NCBIfam" id="TIGR00695">
    <property type="entry name" value="uxuA"/>
    <property type="match status" value="1"/>
</dbReference>
<keyword evidence="11" id="KW-1185">Reference proteome</keyword>
<evidence type="ECO:0000256" key="4">
    <source>
        <dbReference type="ARBA" id="ARBA00007389"/>
    </source>
</evidence>
<protein>
    <recommendedName>
        <fullName evidence="5 9">Mannonate dehydratase</fullName>
        <ecNumber evidence="5 9">4.2.1.8</ecNumber>
    </recommendedName>
    <alternativeName>
        <fullName evidence="9">D-mannonate hydro-lyase</fullName>
    </alternativeName>
</protein>
<dbReference type="Proteomes" id="UP000252585">
    <property type="component" value="Unassembled WGS sequence"/>
</dbReference>
<evidence type="ECO:0000256" key="6">
    <source>
        <dbReference type="ARBA" id="ARBA00023004"/>
    </source>
</evidence>
<dbReference type="NCBIfam" id="NF003027">
    <property type="entry name" value="PRK03906.1"/>
    <property type="match status" value="2"/>
</dbReference>
<comment type="similarity">
    <text evidence="4 9">Belongs to the mannonate dehydratase family.</text>
</comment>
<dbReference type="AlphaFoldDB" id="A0A368Y4X3"/>
<sequence>MNMVFRWFGEGNDSVCLEDIKQIPGVKGVVWALHDIEAGEVWPKERIDKIKQEADRLHFHLDVVESINIHESIKLGSTDRDYYIDNYIETIKNVANAGVKVICYNFMPVFDWIRTDLYKTLPDGSSAMFYEKDLIKDLDPLDLADKINENPAYTMPGWEPSRMKALKNLFEKYQSVTEEDLFQYLRYFLERVIPVCAAHDIKLALHPDDPPWEVFGLPRIATNQKNLGRILQLVDHPANGLTFCTGALGVNPNNNLVKMIEDFQKRIYFAHIRNVKNFENGDFIETSHYTKDGSIEIDAVMEMLSKVNYSGYIRPDHGRHIWNEKSRAGYGLYDRALGIMYLHGLWDAFERKKEGLKRVTN</sequence>
<dbReference type="HAMAP" id="MF_00106">
    <property type="entry name" value="UxuA"/>
    <property type="match status" value="1"/>
</dbReference>
<dbReference type="GO" id="GO:0008927">
    <property type="term" value="F:mannonate dehydratase activity"/>
    <property type="evidence" value="ECO:0007669"/>
    <property type="project" value="UniProtKB-UniRule"/>
</dbReference>
<dbReference type="RefSeq" id="WP_114351905.1">
    <property type="nucleotide sequence ID" value="NZ_QPJJ01000003.1"/>
</dbReference>
<dbReference type="GO" id="GO:0042840">
    <property type="term" value="P:D-glucuronate catabolic process"/>
    <property type="evidence" value="ECO:0007669"/>
    <property type="project" value="TreeGrafter"/>
</dbReference>
<comment type="function">
    <text evidence="2 9">Catalyzes the dehydration of D-mannonate.</text>
</comment>
<evidence type="ECO:0000256" key="3">
    <source>
        <dbReference type="ARBA" id="ARBA00004892"/>
    </source>
</evidence>
<evidence type="ECO:0000256" key="1">
    <source>
        <dbReference type="ARBA" id="ARBA00001794"/>
    </source>
</evidence>
<keyword evidence="6 9" id="KW-0408">Iron</keyword>
<dbReference type="GO" id="GO:0008198">
    <property type="term" value="F:ferrous iron binding"/>
    <property type="evidence" value="ECO:0007669"/>
    <property type="project" value="TreeGrafter"/>
</dbReference>
<evidence type="ECO:0000256" key="9">
    <source>
        <dbReference type="HAMAP-Rule" id="MF_00106"/>
    </source>
</evidence>
<dbReference type="PIRSF" id="PIRSF016049">
    <property type="entry name" value="Man_dehyd"/>
    <property type="match status" value="1"/>
</dbReference>
<evidence type="ECO:0000313" key="10">
    <source>
        <dbReference type="EMBL" id="RCW74789.1"/>
    </source>
</evidence>
<dbReference type="PANTHER" id="PTHR30387">
    <property type="entry name" value="MANNONATE DEHYDRATASE"/>
    <property type="match status" value="1"/>
</dbReference>
<evidence type="ECO:0000256" key="7">
    <source>
        <dbReference type="ARBA" id="ARBA00023211"/>
    </source>
</evidence>
<dbReference type="InterPro" id="IPR036237">
    <property type="entry name" value="Xyl_isomerase-like_sf"/>
</dbReference>
<dbReference type="GO" id="GO:0030145">
    <property type="term" value="F:manganese ion binding"/>
    <property type="evidence" value="ECO:0007669"/>
    <property type="project" value="TreeGrafter"/>
</dbReference>
<name>A0A368Y4X3_9BACI</name>
<dbReference type="InterPro" id="IPR004628">
    <property type="entry name" value="Man_deHydtase"/>
</dbReference>
<gene>
    <name evidence="9" type="primary">uxuA</name>
    <name evidence="10" type="ORF">DFR57_10385</name>
</gene>
<organism evidence="10 11">
    <name type="scientific">Saliterribacillus persicus</name>
    <dbReference type="NCBI Taxonomy" id="930114"/>
    <lineage>
        <taxon>Bacteria</taxon>
        <taxon>Bacillati</taxon>
        <taxon>Bacillota</taxon>
        <taxon>Bacilli</taxon>
        <taxon>Bacillales</taxon>
        <taxon>Bacillaceae</taxon>
        <taxon>Saliterribacillus</taxon>
    </lineage>
</organism>
<comment type="caution">
    <text evidence="10">The sequence shown here is derived from an EMBL/GenBank/DDBJ whole genome shotgun (WGS) entry which is preliminary data.</text>
</comment>
<reference evidence="10 11" key="1">
    <citation type="submission" date="2018-07" db="EMBL/GenBank/DDBJ databases">
        <title>Genomic Encyclopedia of Type Strains, Phase IV (KMG-IV): sequencing the most valuable type-strain genomes for metagenomic binning, comparative biology and taxonomic classification.</title>
        <authorList>
            <person name="Goeker M."/>
        </authorList>
    </citation>
    <scope>NUCLEOTIDE SEQUENCE [LARGE SCALE GENOMIC DNA]</scope>
    <source>
        <strain evidence="10 11">DSM 27696</strain>
    </source>
</reference>
<comment type="catalytic activity">
    <reaction evidence="1 9">
        <text>D-mannonate = 2-dehydro-3-deoxy-D-gluconate + H2O</text>
        <dbReference type="Rhea" id="RHEA:20097"/>
        <dbReference type="ChEBI" id="CHEBI:15377"/>
        <dbReference type="ChEBI" id="CHEBI:17767"/>
        <dbReference type="ChEBI" id="CHEBI:57990"/>
        <dbReference type="EC" id="4.2.1.8"/>
    </reaction>
</comment>
<keyword evidence="8 9" id="KW-0456">Lyase</keyword>
<evidence type="ECO:0000256" key="5">
    <source>
        <dbReference type="ARBA" id="ARBA00012927"/>
    </source>
</evidence>
<dbReference type="PANTHER" id="PTHR30387:SF2">
    <property type="entry name" value="MANNONATE DEHYDRATASE"/>
    <property type="match status" value="1"/>
</dbReference>
<dbReference type="EMBL" id="QPJJ01000003">
    <property type="protein sequence ID" value="RCW74789.1"/>
    <property type="molecule type" value="Genomic_DNA"/>
</dbReference>
<dbReference type="UniPathway" id="UPA00246"/>
<evidence type="ECO:0000313" key="11">
    <source>
        <dbReference type="Proteomes" id="UP000252585"/>
    </source>
</evidence>